<proteinExistence type="predicted"/>
<feature type="compositionally biased region" description="Basic and acidic residues" evidence="1">
    <location>
        <begin position="287"/>
        <end position="302"/>
    </location>
</feature>
<feature type="region of interest" description="Disordered" evidence="1">
    <location>
        <begin position="744"/>
        <end position="774"/>
    </location>
</feature>
<keyword evidence="4" id="KW-1185">Reference proteome</keyword>
<feature type="compositionally biased region" description="Polar residues" evidence="1">
    <location>
        <begin position="418"/>
        <end position="429"/>
    </location>
</feature>
<sequence length="856" mass="97645">MTSSSGSKPNPDRKTHSSPPIIFGTLNAMPQPNYRARPPPRISIEEEREEYIPNVPESFYDLRSAGDRSTMPISQARQPSADGITSYLGYPLLSRQQSYQASSHNQPPINFGRVTPNQISNEYFNQGYLGCTPVEWSDEDEHPNQHPLSSAAAKPDYPDKKESDDNEIVETKGACVNNNELIKMIHSDLRNKCEAAFVTPEMLHSLQELIKLSIDDLEVEKDAMGNTKKYNPSRMESFMELTAMLYVEIENVSQVVSQERFQKMVEKYQTELKEQLKWNPYGTLEPTNHERETEKCKDERIKPKSGKQVKSPRLSGTQSTDSFTIRQDALDALYQYRSPPPTLSYGHRLDRDFAYAPPSYRFPSPPMQGTIRAPGHHLQHQGHPRQRIQPPPPTQAAPGDQLQHRYRSRERERQSQHPYQRQSIQIRTRAQQHHRIHDHYDQPQQIVPPAQTVQNSTYLPNDVNSFEQLRNNIPRMNNNLCIWNHEFQLWKQAMLILGLPSDEIQEKERQHQVMISALERMNSHFAAQLNFGQQNLQELRQNRRDIPAAAGTNPVGPMAMRGGPPTSVSSIACTQRSSGGVVAVVQKPPPPPIPQASPTTSAGCAGNQNETHFRDNATVDTDSGTQLGTTLTLNDVIVAGGYGEQVAIRKLETEEIPIPDLVILWFFYLYPINFLFYLYKEEAIRDRSITRNIQNDLNTLDPPAETRKANNIDPQADSAPNAVVNDVSNNRVIASTPSRFRLDFSDEGKDRSSRDYFDGHPESRSTYYNSGSRSIPVTTMTRRRYPRQCKLQFPVEVEEEPEPAPALEKKSTQSPRKLTERRKDMIREFMEDYLAKPYKYGNYGTDSRICSLIERM</sequence>
<feature type="region of interest" description="Disordered" evidence="1">
    <location>
        <begin position="1"/>
        <end position="39"/>
    </location>
</feature>
<evidence type="ECO:0000313" key="3">
    <source>
        <dbReference type="EMBL" id="CAL8105734.1"/>
    </source>
</evidence>
<feature type="compositionally biased region" description="Basic and acidic residues" evidence="1">
    <location>
        <begin position="807"/>
        <end position="821"/>
    </location>
</feature>
<feature type="region of interest" description="Disordered" evidence="1">
    <location>
        <begin position="134"/>
        <end position="166"/>
    </location>
</feature>
<dbReference type="Proteomes" id="UP001642540">
    <property type="component" value="Unassembled WGS sequence"/>
</dbReference>
<keyword evidence="2" id="KW-0812">Transmembrane</keyword>
<evidence type="ECO:0000313" key="4">
    <source>
        <dbReference type="Proteomes" id="UP001642540"/>
    </source>
</evidence>
<gene>
    <name evidence="3" type="ORF">ODALV1_LOCUS12168</name>
</gene>
<feature type="transmembrane region" description="Helical" evidence="2">
    <location>
        <begin position="661"/>
        <end position="679"/>
    </location>
</feature>
<organism evidence="3 4">
    <name type="scientific">Orchesella dallaii</name>
    <dbReference type="NCBI Taxonomy" id="48710"/>
    <lineage>
        <taxon>Eukaryota</taxon>
        <taxon>Metazoa</taxon>
        <taxon>Ecdysozoa</taxon>
        <taxon>Arthropoda</taxon>
        <taxon>Hexapoda</taxon>
        <taxon>Collembola</taxon>
        <taxon>Entomobryomorpha</taxon>
        <taxon>Entomobryoidea</taxon>
        <taxon>Orchesellidae</taxon>
        <taxon>Orchesellinae</taxon>
        <taxon>Orchesella</taxon>
    </lineage>
</organism>
<name>A0ABP1QLX7_9HEXA</name>
<keyword evidence="2" id="KW-0472">Membrane</keyword>
<accession>A0ABP1QLX7</accession>
<evidence type="ECO:0000256" key="1">
    <source>
        <dbReference type="SAM" id="MobiDB-lite"/>
    </source>
</evidence>
<feature type="region of interest" description="Disordered" evidence="1">
    <location>
        <begin position="280"/>
        <end position="322"/>
    </location>
</feature>
<feature type="compositionally biased region" description="Basic and acidic residues" evidence="1">
    <location>
        <begin position="744"/>
        <end position="763"/>
    </location>
</feature>
<dbReference type="EMBL" id="CAXLJM020000036">
    <property type="protein sequence ID" value="CAL8105734.1"/>
    <property type="molecule type" value="Genomic_DNA"/>
</dbReference>
<evidence type="ECO:0000256" key="2">
    <source>
        <dbReference type="SAM" id="Phobius"/>
    </source>
</evidence>
<feature type="compositionally biased region" description="Basic residues" evidence="1">
    <location>
        <begin position="374"/>
        <end position="386"/>
    </location>
</feature>
<feature type="region of interest" description="Disordered" evidence="1">
    <location>
        <begin position="796"/>
        <end position="821"/>
    </location>
</feature>
<protein>
    <submittedName>
        <fullName evidence="3">Uncharacterized protein</fullName>
    </submittedName>
</protein>
<feature type="compositionally biased region" description="Polar residues" evidence="1">
    <location>
        <begin position="764"/>
        <end position="774"/>
    </location>
</feature>
<keyword evidence="2" id="KW-1133">Transmembrane helix</keyword>
<feature type="region of interest" description="Disordered" evidence="1">
    <location>
        <begin position="356"/>
        <end position="436"/>
    </location>
</feature>
<reference evidence="3 4" key="1">
    <citation type="submission" date="2024-08" db="EMBL/GenBank/DDBJ databases">
        <authorList>
            <person name="Cucini C."/>
            <person name="Frati F."/>
        </authorList>
    </citation>
    <scope>NUCLEOTIDE SEQUENCE [LARGE SCALE GENOMIC DNA]</scope>
</reference>
<comment type="caution">
    <text evidence="3">The sequence shown here is derived from an EMBL/GenBank/DDBJ whole genome shotgun (WGS) entry which is preliminary data.</text>
</comment>
<feature type="region of interest" description="Disordered" evidence="1">
    <location>
        <begin position="699"/>
        <end position="724"/>
    </location>
</feature>